<protein>
    <submittedName>
        <fullName evidence="1">ELOVL family member 6, elongation of long chain fatty acids like</fullName>
    </submittedName>
</protein>
<reference evidence="1" key="1">
    <citation type="submission" date="2016-05" db="EMBL/GenBank/DDBJ databases">
        <authorList>
            <person name="Lavstsen T."/>
            <person name="Jespersen J.S."/>
        </authorList>
    </citation>
    <scope>NUCLEOTIDE SEQUENCE</scope>
    <source>
        <tissue evidence="1">Brain</tissue>
    </source>
</reference>
<feature type="non-terminal residue" evidence="1">
    <location>
        <position position="1"/>
    </location>
</feature>
<gene>
    <name evidence="1" type="primary">ELOVL6L</name>
</gene>
<sequence>CAALLLVLLQRHGGRRRLVYDHELHGARAHVQLLRRTCCWTTCAPPLCRGHYQCSDRSDGHGGNCEQLGVPLDAAGRLPLPCGQHHLGHAHVPELPAALLKLLLPVVPASEFQGQDSVGATVGPLVT</sequence>
<dbReference type="AlphaFoldDB" id="A0A1A8C1A9"/>
<evidence type="ECO:0000313" key="1">
    <source>
        <dbReference type="EMBL" id="SBP72883.1"/>
    </source>
</evidence>
<name>A0A1A8C1A9_NOTKA</name>
<proteinExistence type="predicted"/>
<reference evidence="1" key="2">
    <citation type="submission" date="2016-06" db="EMBL/GenBank/DDBJ databases">
        <title>The genome of a short-lived fish provides insights into sex chromosome evolution and the genetic control of aging.</title>
        <authorList>
            <person name="Reichwald K."/>
            <person name="Felder M."/>
            <person name="Petzold A."/>
            <person name="Koch P."/>
            <person name="Groth M."/>
            <person name="Platzer M."/>
        </authorList>
    </citation>
    <scope>NUCLEOTIDE SEQUENCE</scope>
    <source>
        <tissue evidence="1">Brain</tissue>
    </source>
</reference>
<accession>A0A1A8C1A9</accession>
<organism evidence="1">
    <name type="scientific">Nothobranchius kadleci</name>
    <name type="common">African annual killifish</name>
    <dbReference type="NCBI Taxonomy" id="1051664"/>
    <lineage>
        <taxon>Eukaryota</taxon>
        <taxon>Metazoa</taxon>
        <taxon>Chordata</taxon>
        <taxon>Craniata</taxon>
        <taxon>Vertebrata</taxon>
        <taxon>Euteleostomi</taxon>
        <taxon>Actinopterygii</taxon>
        <taxon>Neopterygii</taxon>
        <taxon>Teleostei</taxon>
        <taxon>Neoteleostei</taxon>
        <taxon>Acanthomorphata</taxon>
        <taxon>Ovalentaria</taxon>
        <taxon>Atherinomorphae</taxon>
        <taxon>Cyprinodontiformes</taxon>
        <taxon>Nothobranchiidae</taxon>
        <taxon>Nothobranchius</taxon>
    </lineage>
</organism>
<dbReference type="EMBL" id="HADZ01008942">
    <property type="protein sequence ID" value="SBP72883.1"/>
    <property type="molecule type" value="Transcribed_RNA"/>
</dbReference>